<dbReference type="Proteomes" id="UP000886469">
    <property type="component" value="Unassembled WGS sequence"/>
</dbReference>
<evidence type="ECO:0000313" key="2">
    <source>
        <dbReference type="EMBL" id="NMQ06292.1"/>
    </source>
</evidence>
<accession>A0ABX1T9D8</accession>
<dbReference type="Pfam" id="PF23536">
    <property type="entry name" value="TraK_C"/>
    <property type="match status" value="1"/>
</dbReference>
<comment type="caution">
    <text evidence="2">The sequence shown here is derived from an EMBL/GenBank/DDBJ whole genome shotgun (WGS) entry which is preliminary data.</text>
</comment>
<dbReference type="InterPro" id="IPR055397">
    <property type="entry name" value="TraK_C"/>
</dbReference>
<proteinExistence type="predicted"/>
<dbReference type="EMBL" id="SPMX01000039">
    <property type="protein sequence ID" value="NMQ06292.1"/>
    <property type="molecule type" value="Genomic_DNA"/>
</dbReference>
<name>A0ABX1T9D8_9PROT</name>
<keyword evidence="3" id="KW-1185">Reference proteome</keyword>
<gene>
    <name evidence="2" type="ORF">E4Q08_14050</name>
</gene>
<organism evidence="2 3">
    <name type="scientific">Candidatus Accumulibacter contiguus</name>
    <dbReference type="NCBI Taxonomy" id="2954381"/>
    <lineage>
        <taxon>Bacteria</taxon>
        <taxon>Pseudomonadati</taxon>
        <taxon>Pseudomonadota</taxon>
        <taxon>Betaproteobacteria</taxon>
        <taxon>Candidatus Accumulibacter</taxon>
    </lineage>
</organism>
<protein>
    <recommendedName>
        <fullName evidence="1">TraK C-terminal domain-containing protein</fullName>
    </recommendedName>
</protein>
<evidence type="ECO:0000313" key="3">
    <source>
        <dbReference type="Proteomes" id="UP000886469"/>
    </source>
</evidence>
<evidence type="ECO:0000259" key="1">
    <source>
        <dbReference type="Pfam" id="PF23536"/>
    </source>
</evidence>
<sequence>MLLKVADVPAETLVLRERGRPGEAGRALVADEPRHAAIRRVLLALARDTTPEDMSASERLEIVPLWNESRFVLVRTLEGVLRGEKYQLTNVSPTRMVLDEREFYRQGVLAVMVDSLELEPGEATQVMVVLEGHDA</sequence>
<feature type="domain" description="TraK C-terminal" evidence="1">
    <location>
        <begin position="32"/>
        <end position="129"/>
    </location>
</feature>
<reference evidence="2" key="1">
    <citation type="submission" date="2019-03" db="EMBL/GenBank/DDBJ databases">
        <title>Metabolic reconstructions from genomes of highly enriched 'Candidatus Accumulibacter' and 'Candidatus Competibacter' bioreactor populations.</title>
        <authorList>
            <person name="Annavajhala M.K."/>
            <person name="Welles L."/>
            <person name="Abbas B."/>
            <person name="Sorokin D."/>
            <person name="Park H."/>
            <person name="Van Loosdrecht M."/>
            <person name="Chandran K."/>
        </authorList>
    </citation>
    <scope>NUCLEOTIDE SEQUENCE</scope>
    <source>
        <strain evidence="2">SBR_L</strain>
    </source>
</reference>